<comment type="caution">
    <text evidence="5">The sequence shown here is derived from an EMBL/GenBank/DDBJ whole genome shotgun (WGS) entry which is preliminary data.</text>
</comment>
<keyword evidence="6" id="KW-1185">Reference proteome</keyword>
<organism evidence="5 6">
    <name type="scientific">Candidatus Doriopsillibacter californiensis</name>
    <dbReference type="NCBI Taxonomy" id="2970740"/>
    <lineage>
        <taxon>Bacteria</taxon>
        <taxon>Pseudomonadati</taxon>
        <taxon>Pseudomonadota</taxon>
        <taxon>Gammaproteobacteria</taxon>
        <taxon>Candidatus Tethybacterales</taxon>
        <taxon>Candidatus Persebacteraceae</taxon>
        <taxon>Candidatus Doriopsillibacter</taxon>
    </lineage>
</organism>
<gene>
    <name evidence="5" type="ORF">NQX30_04265</name>
</gene>
<evidence type="ECO:0000256" key="1">
    <source>
        <dbReference type="ARBA" id="ARBA00023002"/>
    </source>
</evidence>
<feature type="active site" evidence="2">
    <location>
        <position position="267"/>
    </location>
</feature>
<dbReference type="InterPro" id="IPR015590">
    <property type="entry name" value="Aldehyde_DH_dom"/>
</dbReference>
<proteinExistence type="inferred from homology"/>
<dbReference type="InterPro" id="IPR016160">
    <property type="entry name" value="Ald_DH_CS_CYS"/>
</dbReference>
<dbReference type="SUPFAM" id="SSF53720">
    <property type="entry name" value="ALDH-like"/>
    <property type="match status" value="1"/>
</dbReference>
<comment type="similarity">
    <text evidence="3">Belongs to the aldehyde dehydrogenase family.</text>
</comment>
<evidence type="ECO:0000313" key="6">
    <source>
        <dbReference type="Proteomes" id="UP001168167"/>
    </source>
</evidence>
<dbReference type="Gene3D" id="3.40.605.10">
    <property type="entry name" value="Aldehyde Dehydrogenase, Chain A, domain 1"/>
    <property type="match status" value="1"/>
</dbReference>
<name>A0ABT7QLK4_9GAMM</name>
<dbReference type="PANTHER" id="PTHR11699">
    <property type="entry name" value="ALDEHYDE DEHYDROGENASE-RELATED"/>
    <property type="match status" value="1"/>
</dbReference>
<evidence type="ECO:0000256" key="3">
    <source>
        <dbReference type="RuleBase" id="RU003345"/>
    </source>
</evidence>
<dbReference type="InterPro" id="IPR016162">
    <property type="entry name" value="Ald_DH_N"/>
</dbReference>
<dbReference type="PROSITE" id="PS00070">
    <property type="entry name" value="ALDEHYDE_DEHYDR_CYS"/>
    <property type="match status" value="1"/>
</dbReference>
<accession>A0ABT7QLK4</accession>
<dbReference type="Pfam" id="PF00171">
    <property type="entry name" value="Aldedh"/>
    <property type="match status" value="1"/>
</dbReference>
<keyword evidence="1 3" id="KW-0560">Oxidoreductase</keyword>
<evidence type="ECO:0000259" key="4">
    <source>
        <dbReference type="Pfam" id="PF00171"/>
    </source>
</evidence>
<dbReference type="InterPro" id="IPR029510">
    <property type="entry name" value="Ald_DH_CS_GLU"/>
</dbReference>
<dbReference type="InterPro" id="IPR016161">
    <property type="entry name" value="Ald_DH/histidinol_DH"/>
</dbReference>
<feature type="domain" description="Aldehyde dehydrogenase" evidence="4">
    <location>
        <begin position="35"/>
        <end position="492"/>
    </location>
</feature>
<reference evidence="5" key="1">
    <citation type="submission" date="2022-08" db="EMBL/GenBank/DDBJ databases">
        <authorList>
            <person name="Dzunkova M."/>
            <person name="La Clair J."/>
            <person name="Tyml T."/>
            <person name="Doud D."/>
            <person name="Schulz F."/>
            <person name="Piquer S."/>
            <person name="Porcel Sanchis D."/>
            <person name="Osborn A."/>
            <person name="Robinson D."/>
            <person name="Louie K.B."/>
            <person name="Bowen B.P."/>
            <person name="Bowers R."/>
            <person name="Lee J."/>
            <person name="Arnau Llombart V."/>
            <person name="Diaz Villanueva W."/>
            <person name="Gosliner T."/>
            <person name="Northen T."/>
            <person name="Cheng J.-F."/>
            <person name="Burkart M.D."/>
            <person name="Woyke T."/>
        </authorList>
    </citation>
    <scope>NUCLEOTIDE SEQUENCE</scope>
    <source>
        <strain evidence="5">Df01</strain>
    </source>
</reference>
<dbReference type="EMBL" id="JANQAO010000002">
    <property type="protein sequence ID" value="MDM5147584.1"/>
    <property type="molecule type" value="Genomic_DNA"/>
</dbReference>
<sequence length="498" mass="53330">MIIPEQHDWQEAAATLNIEARLFINGAYLDAVDGGRCAVVNPATGETLIEAVAGNQKDIDLAVAAATTAHKDGVWRCLAPRKRAAIMWRFADLIKQNAETLALLETLCMGKPICSAYDGDIPEVVKTIRFFAECIDKVEGKVTATKHDVLHYVLREPLGVVGAISPWNYPALMAAWKFAPALAAGNTVVLKPAEQAPLSCLLLARLFVEAGGPAGVFNVVNGIGEVAGQALARHPNVAKISFTGSTAVGKKMLIYAGESNMKRVGLECGGKSPQVFLDDMPDMDAAVAAAAEGIFSNSGQVCNAGSRLLIDRCRHDEFVEKLASLVGQFAPGNPLAWETPLGPLVTHADQKRVLGCIKDSADVGAHVVVGGGVPKNLADGAFVEPTLITRVKRDSALAREEVFGPVAAVLPFDGIDDAIQLANDTIYGLAASVWTRDIGRAHRAVREIEAGVVWVNTYFEDDMTQPFGGYKQSGNTRDKCFESLLEYTQMKSAWVNLY</sequence>
<dbReference type="PROSITE" id="PS00687">
    <property type="entry name" value="ALDEHYDE_DEHYDR_GLU"/>
    <property type="match status" value="1"/>
</dbReference>
<protein>
    <submittedName>
        <fullName evidence="5">Aldehyde dehydrogenase family protein</fullName>
    </submittedName>
</protein>
<dbReference type="InterPro" id="IPR016163">
    <property type="entry name" value="Ald_DH_C"/>
</dbReference>
<reference evidence="5" key="2">
    <citation type="journal article" date="2023" name="Microbiome">
        <title>Synthase-selected sorting approach identifies a beta-lactone synthase in a nudibranch symbiotic bacterium.</title>
        <authorList>
            <person name="Dzunkova M."/>
            <person name="La Clair J.J."/>
            <person name="Tyml T."/>
            <person name="Doud D."/>
            <person name="Schulz F."/>
            <person name="Piquer-Esteban S."/>
            <person name="Porcel Sanchis D."/>
            <person name="Osborn A."/>
            <person name="Robinson D."/>
            <person name="Louie K.B."/>
            <person name="Bowen B.P."/>
            <person name="Bowers R.M."/>
            <person name="Lee J."/>
            <person name="Arnau V."/>
            <person name="Diaz-Villanueva W."/>
            <person name="Stepanauskas R."/>
            <person name="Gosliner T."/>
            <person name="Date S.V."/>
            <person name="Northen T.R."/>
            <person name="Cheng J.F."/>
            <person name="Burkart M.D."/>
            <person name="Woyke T."/>
        </authorList>
    </citation>
    <scope>NUCLEOTIDE SEQUENCE</scope>
    <source>
        <strain evidence="5">Df01</strain>
    </source>
</reference>
<dbReference type="Proteomes" id="UP001168167">
    <property type="component" value="Unassembled WGS sequence"/>
</dbReference>
<evidence type="ECO:0000256" key="2">
    <source>
        <dbReference type="PROSITE-ProRule" id="PRU10007"/>
    </source>
</evidence>
<dbReference type="Gene3D" id="3.40.309.10">
    <property type="entry name" value="Aldehyde Dehydrogenase, Chain A, domain 2"/>
    <property type="match status" value="1"/>
</dbReference>
<evidence type="ECO:0000313" key="5">
    <source>
        <dbReference type="EMBL" id="MDM5147584.1"/>
    </source>
</evidence>